<evidence type="ECO:0000313" key="3">
    <source>
        <dbReference type="Proteomes" id="UP001596250"/>
    </source>
</evidence>
<dbReference type="SUPFAM" id="SSF52096">
    <property type="entry name" value="ClpP/crotonase"/>
    <property type="match status" value="1"/>
</dbReference>
<dbReference type="PANTHER" id="PTHR32060">
    <property type="entry name" value="TAIL-SPECIFIC PROTEASE"/>
    <property type="match status" value="1"/>
</dbReference>
<comment type="caution">
    <text evidence="2">The sequence shown here is derived from an EMBL/GenBank/DDBJ whole genome shotgun (WGS) entry which is preliminary data.</text>
</comment>
<dbReference type="PANTHER" id="PTHR32060:SF30">
    <property type="entry name" value="CARBOXY-TERMINAL PROCESSING PROTEASE CTPA"/>
    <property type="match status" value="1"/>
</dbReference>
<feature type="domain" description="Tail specific protease" evidence="1">
    <location>
        <begin position="99"/>
        <end position="289"/>
    </location>
</feature>
<organism evidence="2 3">
    <name type="scientific">Marinicrinis lubricantis</name>
    <dbReference type="NCBI Taxonomy" id="2086470"/>
    <lineage>
        <taxon>Bacteria</taxon>
        <taxon>Bacillati</taxon>
        <taxon>Bacillota</taxon>
        <taxon>Bacilli</taxon>
        <taxon>Bacillales</taxon>
        <taxon>Paenibacillaceae</taxon>
    </lineage>
</organism>
<dbReference type="EMBL" id="JBHSQV010000185">
    <property type="protein sequence ID" value="MFC5988933.1"/>
    <property type="molecule type" value="Genomic_DNA"/>
</dbReference>
<dbReference type="RefSeq" id="WP_379896457.1">
    <property type="nucleotide sequence ID" value="NZ_CBCSCT010000060.1"/>
</dbReference>
<dbReference type="InterPro" id="IPR005151">
    <property type="entry name" value="Tail-specific_protease"/>
</dbReference>
<protein>
    <submittedName>
        <fullName evidence="2">S41 family peptidase</fullName>
        <ecNumber evidence="2">3.4.-.-</ecNumber>
    </submittedName>
</protein>
<dbReference type="InterPro" id="IPR029045">
    <property type="entry name" value="ClpP/crotonase-like_dom_sf"/>
</dbReference>
<keyword evidence="3" id="KW-1185">Reference proteome</keyword>
<dbReference type="EC" id="3.4.-.-" evidence="2"/>
<dbReference type="CDD" id="cd06567">
    <property type="entry name" value="Peptidase_S41"/>
    <property type="match status" value="1"/>
</dbReference>
<dbReference type="Gene3D" id="3.90.226.10">
    <property type="entry name" value="2-enoyl-CoA Hydratase, Chain A, domain 1"/>
    <property type="match status" value="1"/>
</dbReference>
<dbReference type="Proteomes" id="UP001596250">
    <property type="component" value="Unassembled WGS sequence"/>
</dbReference>
<dbReference type="GO" id="GO:0016787">
    <property type="term" value="F:hydrolase activity"/>
    <property type="evidence" value="ECO:0007669"/>
    <property type="project" value="UniProtKB-KW"/>
</dbReference>
<dbReference type="SMART" id="SM00245">
    <property type="entry name" value="TSPc"/>
    <property type="match status" value="1"/>
</dbReference>
<dbReference type="Pfam" id="PF03572">
    <property type="entry name" value="Peptidase_S41"/>
    <property type="match status" value="1"/>
</dbReference>
<reference evidence="3" key="1">
    <citation type="journal article" date="2019" name="Int. J. Syst. Evol. Microbiol.">
        <title>The Global Catalogue of Microorganisms (GCM) 10K type strain sequencing project: providing services to taxonomists for standard genome sequencing and annotation.</title>
        <authorList>
            <consortium name="The Broad Institute Genomics Platform"/>
            <consortium name="The Broad Institute Genome Sequencing Center for Infectious Disease"/>
            <person name="Wu L."/>
            <person name="Ma J."/>
        </authorList>
    </citation>
    <scope>NUCLEOTIDE SEQUENCE [LARGE SCALE GENOMIC DNA]</scope>
    <source>
        <strain evidence="3">CCM 8749</strain>
    </source>
</reference>
<name>A0ABW1IVP7_9BACL</name>
<keyword evidence="2" id="KW-0378">Hydrolase</keyword>
<gene>
    <name evidence="2" type="ORF">ACFPXP_21220</name>
</gene>
<accession>A0ABW1IVP7</accession>
<proteinExistence type="predicted"/>
<evidence type="ECO:0000259" key="1">
    <source>
        <dbReference type="SMART" id="SM00245"/>
    </source>
</evidence>
<sequence>MRKKKWLKNTLAVLLGVSLAFLGSYYWDTRNDKLIQLRSDLTDHYYNQDQLQSLMEETLGKGYSGDLEKDFDHFVISLVMEKLSEKEDEKFQRYNDFMSKDRLETMSESRKQSVHQIQGEPLDDESYYIKLSSFVDGETYDRFSDLLDEAKPYKRILIDLRDNSGGHFNDYRKISELFLSEGKVIYRLTNSEGETIFKSKESKDDLHFDEIVLWVNQNTASVAELFVLSLKENLDHATVIGTPTYGKPFSYALREFRDGSGYIFITNQMAGPSGNPIPTDGISPDIIMEQDDPRLVLKSLAEAKQE</sequence>
<evidence type="ECO:0000313" key="2">
    <source>
        <dbReference type="EMBL" id="MFC5988933.1"/>
    </source>
</evidence>